<evidence type="ECO:0000256" key="4">
    <source>
        <dbReference type="ARBA" id="ARBA00023002"/>
    </source>
</evidence>
<gene>
    <name evidence="7" type="ORF">CcarbDRAFT_1283</name>
</gene>
<dbReference type="GO" id="GO:0004784">
    <property type="term" value="F:superoxide dismutase activity"/>
    <property type="evidence" value="ECO:0007669"/>
    <property type="project" value="UniProtKB-EC"/>
</dbReference>
<evidence type="ECO:0000259" key="6">
    <source>
        <dbReference type="Pfam" id="PF02777"/>
    </source>
</evidence>
<dbReference type="SUPFAM" id="SSF46609">
    <property type="entry name" value="Fe,Mn superoxide dismutase (SOD), N-terminal domain"/>
    <property type="match status" value="1"/>
</dbReference>
<dbReference type="InterPro" id="IPR019832">
    <property type="entry name" value="Mn/Fe_SOD_C"/>
</dbReference>
<dbReference type="EMBL" id="ACVI01000015">
    <property type="protein sequence ID" value="EET88290.1"/>
    <property type="molecule type" value="Genomic_DNA"/>
</dbReference>
<dbReference type="STRING" id="536227.Ccar_01215"/>
<evidence type="ECO:0000256" key="5">
    <source>
        <dbReference type="PIRSR" id="PIRSR000349-1"/>
    </source>
</evidence>
<feature type="binding site" evidence="5">
    <location>
        <position position="161"/>
    </location>
    <ligand>
        <name>Mn(2+)</name>
        <dbReference type="ChEBI" id="CHEBI:29035"/>
    </ligand>
</feature>
<evidence type="ECO:0000313" key="7">
    <source>
        <dbReference type="EMBL" id="EET88290.1"/>
    </source>
</evidence>
<name>C6PR66_9CLOT</name>
<dbReference type="Proteomes" id="UP000004198">
    <property type="component" value="Unassembled WGS sequence"/>
</dbReference>
<dbReference type="PATRIC" id="fig|536227.13.peg.269"/>
<dbReference type="RefSeq" id="WP_007060168.1">
    <property type="nucleotide sequence ID" value="NZ_ACVI01000015.1"/>
</dbReference>
<accession>C6PR66</accession>
<feature type="binding site" evidence="5">
    <location>
        <position position="157"/>
    </location>
    <ligand>
        <name>Mn(2+)</name>
        <dbReference type="ChEBI" id="CHEBI:29035"/>
    </ligand>
</feature>
<dbReference type="InterPro" id="IPR050265">
    <property type="entry name" value="Fe/Mn_Superoxide_Dismutase"/>
</dbReference>
<dbReference type="PANTHER" id="PTHR11404">
    <property type="entry name" value="SUPEROXIDE DISMUTASE 2"/>
    <property type="match status" value="1"/>
</dbReference>
<evidence type="ECO:0000256" key="3">
    <source>
        <dbReference type="ARBA" id="ARBA00022723"/>
    </source>
</evidence>
<sequence length="218" mass="25818">MFKLEPMNFNFSTVKGITEDQLMQHYKLYSGYVKKLNELWNFPVDARKYGEGNSTYSNMRSLKLGETYALDGITLHQLYFENICNSFKKPYGEILNLITRDFKSFENFKEYLTNVGLSMRGWAILVIDPIDNKLHIIGSDAHDVGALWNCYPLLVMDVYEHAYFIDFQTDRKKYIQIFIENINWKIVNERLEKYYLIKSTLNNLRCFGNNSICPIWYI</sequence>
<reference evidence="7 8" key="1">
    <citation type="submission" date="2009-06" db="EMBL/GenBank/DDBJ databases">
        <title>The draft genome of Clostridium carboxidivorans P7.</title>
        <authorList>
            <consortium name="US DOE Joint Genome Institute (JGI-PGF)"/>
            <person name="Lucas S."/>
            <person name="Copeland A."/>
            <person name="Lapidus A."/>
            <person name="Glavina del Rio T."/>
            <person name="Tice H."/>
            <person name="Bruce D."/>
            <person name="Goodwin L."/>
            <person name="Pitluck S."/>
            <person name="Larimer F."/>
            <person name="Land M.L."/>
            <person name="Hauser L."/>
            <person name="Hemme C.L."/>
        </authorList>
    </citation>
    <scope>NUCLEOTIDE SEQUENCE [LARGE SCALE GENOMIC DNA]</scope>
    <source>
        <strain evidence="7 8">P7</strain>
    </source>
</reference>
<dbReference type="EC" id="1.15.1.1" evidence="2"/>
<dbReference type="GO" id="GO:0046872">
    <property type="term" value="F:metal ion binding"/>
    <property type="evidence" value="ECO:0007669"/>
    <property type="project" value="UniProtKB-KW"/>
</dbReference>
<comment type="caution">
    <text evidence="7">The sequence shown here is derived from an EMBL/GenBank/DDBJ whole genome shotgun (WGS) entry which is preliminary data.</text>
</comment>
<protein>
    <recommendedName>
        <fullName evidence="2">superoxide dismutase</fullName>
        <ecNumber evidence="2">1.15.1.1</ecNumber>
    </recommendedName>
</protein>
<feature type="binding site" evidence="5">
    <location>
        <position position="25"/>
    </location>
    <ligand>
        <name>Mn(2+)</name>
        <dbReference type="ChEBI" id="CHEBI:29035"/>
    </ligand>
</feature>
<keyword evidence="3 5" id="KW-0479">Metal-binding</keyword>
<keyword evidence="4" id="KW-0560">Oxidoreductase</keyword>
<dbReference type="Gene3D" id="3.55.40.20">
    <property type="entry name" value="Iron/manganese superoxide dismutase, C-terminal domain"/>
    <property type="match status" value="1"/>
</dbReference>
<evidence type="ECO:0000256" key="2">
    <source>
        <dbReference type="ARBA" id="ARBA00012682"/>
    </source>
</evidence>
<evidence type="ECO:0000313" key="8">
    <source>
        <dbReference type="Proteomes" id="UP000004198"/>
    </source>
</evidence>
<proteinExistence type="inferred from homology"/>
<dbReference type="eggNOG" id="COG0605">
    <property type="taxonomic scope" value="Bacteria"/>
</dbReference>
<comment type="similarity">
    <text evidence="1">Belongs to the iron/manganese superoxide dismutase family.</text>
</comment>
<dbReference type="KEGG" id="cck:Ccar_01215"/>
<dbReference type="InterPro" id="IPR036324">
    <property type="entry name" value="Mn/Fe_SOD_N_sf"/>
</dbReference>
<feature type="binding site" evidence="5">
    <location>
        <position position="76"/>
    </location>
    <ligand>
        <name>Mn(2+)</name>
        <dbReference type="ChEBI" id="CHEBI:29035"/>
    </ligand>
</feature>
<dbReference type="SUPFAM" id="SSF54719">
    <property type="entry name" value="Fe,Mn superoxide dismutase (SOD), C-terminal domain"/>
    <property type="match status" value="1"/>
</dbReference>
<keyword evidence="8" id="KW-1185">Reference proteome</keyword>
<evidence type="ECO:0000256" key="1">
    <source>
        <dbReference type="ARBA" id="ARBA00008714"/>
    </source>
</evidence>
<dbReference type="InterPro" id="IPR036314">
    <property type="entry name" value="SOD_C_sf"/>
</dbReference>
<dbReference type="PANTHER" id="PTHR11404:SF6">
    <property type="entry name" value="SUPEROXIDE DISMUTASE [MN], MITOCHONDRIAL"/>
    <property type="match status" value="1"/>
</dbReference>
<dbReference type="InterPro" id="IPR001189">
    <property type="entry name" value="Mn/Fe_SOD"/>
</dbReference>
<dbReference type="Pfam" id="PF02777">
    <property type="entry name" value="Sod_Fe_C"/>
    <property type="match status" value="1"/>
</dbReference>
<organism evidence="7 8">
    <name type="scientific">Clostridium carboxidivorans P7</name>
    <dbReference type="NCBI Taxonomy" id="536227"/>
    <lineage>
        <taxon>Bacteria</taxon>
        <taxon>Bacillati</taxon>
        <taxon>Bacillota</taxon>
        <taxon>Clostridia</taxon>
        <taxon>Eubacteriales</taxon>
        <taxon>Clostridiaceae</taxon>
        <taxon>Clostridium</taxon>
    </lineage>
</organism>
<dbReference type="OrthoDB" id="9803125at2"/>
<dbReference type="AlphaFoldDB" id="C6PR66"/>
<feature type="domain" description="Manganese/iron superoxide dismutase C-terminal" evidence="6">
    <location>
        <begin position="91"/>
        <end position="190"/>
    </location>
</feature>
<dbReference type="PIRSF" id="PIRSF000349">
    <property type="entry name" value="SODismutase"/>
    <property type="match status" value="1"/>
</dbReference>